<evidence type="ECO:0008006" key="5">
    <source>
        <dbReference type="Google" id="ProtNLM"/>
    </source>
</evidence>
<keyword evidence="2" id="KW-0472">Membrane</keyword>
<reference evidence="3" key="1">
    <citation type="submission" date="2021-11" db="EMBL/GenBank/DDBJ databases">
        <authorList>
            <person name="Islam A."/>
            <person name="Islam S."/>
            <person name="Flora M.S."/>
            <person name="Rahman M."/>
            <person name="Ziaur R.M."/>
            <person name="Epstein J.H."/>
            <person name="Hassan M."/>
            <person name="Klassen M."/>
            <person name="Woodard K."/>
            <person name="Webb A."/>
            <person name="Webby R.J."/>
            <person name="El Zowalaty M.E."/>
        </authorList>
    </citation>
    <scope>NUCLEOTIDE SEQUENCE</scope>
    <source>
        <strain evidence="3">Pbs3</strain>
    </source>
</reference>
<evidence type="ECO:0000256" key="1">
    <source>
        <dbReference type="SAM" id="MobiDB-lite"/>
    </source>
</evidence>
<feature type="region of interest" description="Disordered" evidence="1">
    <location>
        <begin position="71"/>
        <end position="99"/>
    </location>
</feature>
<dbReference type="GO" id="GO:0005634">
    <property type="term" value="C:nucleus"/>
    <property type="evidence" value="ECO:0007669"/>
    <property type="project" value="TreeGrafter"/>
</dbReference>
<dbReference type="Gene3D" id="2.60.40.790">
    <property type="match status" value="1"/>
</dbReference>
<keyword evidence="2" id="KW-0812">Transmembrane</keyword>
<evidence type="ECO:0000313" key="4">
    <source>
        <dbReference type="Proteomes" id="UP001160483"/>
    </source>
</evidence>
<dbReference type="PANTHER" id="PTHR13164:SF6">
    <property type="entry name" value="CS DOMAIN-CONTAINING PROTEIN"/>
    <property type="match status" value="1"/>
</dbReference>
<gene>
    <name evidence="3" type="ORF">PBS003_LOCUS105</name>
</gene>
<proteinExistence type="predicted"/>
<dbReference type="EMBL" id="CAKKTJ010000004">
    <property type="protein sequence ID" value="CAH0473196.1"/>
    <property type="molecule type" value="Genomic_DNA"/>
</dbReference>
<dbReference type="InterPro" id="IPR052289">
    <property type="entry name" value="Calcyclin-binding_UBL-bridge"/>
</dbReference>
<accession>A0AAU9KG20</accession>
<dbReference type="PANTHER" id="PTHR13164">
    <property type="entry name" value="CALICYLIN BINDING PROTEIN"/>
    <property type="match status" value="1"/>
</dbReference>
<protein>
    <recommendedName>
        <fullName evidence="5">VASt domain-containing protein</fullName>
    </recommendedName>
</protein>
<feature type="compositionally biased region" description="Acidic residues" evidence="1">
    <location>
        <begin position="76"/>
        <end position="94"/>
    </location>
</feature>
<dbReference type="InterPro" id="IPR008978">
    <property type="entry name" value="HSP20-like_chaperone"/>
</dbReference>
<sequence length="231" mass="26757">MDTSLFVPYVDARDTEVDYVKLVTPWGNIKLNKGFIMQLAFSVMVIVVTVMLWRCSIRLNATLKQKIATKERLDEDKEEEEEEEIEEEEEEEESMGIPDEKMVEQGENRYFYTHQHQDAIDGKKRVTVSSYGWSDSKKMVSIYLTDNAVRNMKDEQLKVNWTNMSLSMDLFNTSGSGDLAKSLVISNLFQEIIGKWKITLSTMMPFMSKIRNGNQVASFVCVQNRTIEQIY</sequence>
<dbReference type="AlphaFoldDB" id="A0AAU9KG20"/>
<feature type="transmembrane region" description="Helical" evidence="2">
    <location>
        <begin position="35"/>
        <end position="55"/>
    </location>
</feature>
<organism evidence="3 4">
    <name type="scientific">Peronospora belbahrii</name>
    <dbReference type="NCBI Taxonomy" id="622444"/>
    <lineage>
        <taxon>Eukaryota</taxon>
        <taxon>Sar</taxon>
        <taxon>Stramenopiles</taxon>
        <taxon>Oomycota</taxon>
        <taxon>Peronosporomycetes</taxon>
        <taxon>Peronosporales</taxon>
        <taxon>Peronosporaceae</taxon>
        <taxon>Peronospora</taxon>
    </lineage>
</organism>
<evidence type="ECO:0000256" key="2">
    <source>
        <dbReference type="SAM" id="Phobius"/>
    </source>
</evidence>
<evidence type="ECO:0000313" key="3">
    <source>
        <dbReference type="EMBL" id="CAH0473196.1"/>
    </source>
</evidence>
<dbReference type="Proteomes" id="UP001160483">
    <property type="component" value="Unassembled WGS sequence"/>
</dbReference>
<comment type="caution">
    <text evidence="3">The sequence shown here is derived from an EMBL/GenBank/DDBJ whole genome shotgun (WGS) entry which is preliminary data.</text>
</comment>
<name>A0AAU9KG20_9STRA</name>
<keyword evidence="2" id="KW-1133">Transmembrane helix</keyword>